<dbReference type="GO" id="GO:0005886">
    <property type="term" value="C:plasma membrane"/>
    <property type="evidence" value="ECO:0007669"/>
    <property type="project" value="TreeGrafter"/>
</dbReference>
<dbReference type="InterPro" id="IPR002126">
    <property type="entry name" value="Cadherin-like_dom"/>
</dbReference>
<evidence type="ECO:0000313" key="11">
    <source>
        <dbReference type="EMBL" id="NWS09522.1"/>
    </source>
</evidence>
<dbReference type="PANTHER" id="PTHR24028:SF73">
    <property type="entry name" value="PROTOCADHERIN GAMMA-B3-RELATED"/>
    <property type="match status" value="1"/>
</dbReference>
<keyword evidence="3" id="KW-0677">Repeat</keyword>
<feature type="non-terminal residue" evidence="11">
    <location>
        <position position="71"/>
    </location>
</feature>
<proteinExistence type="predicted"/>
<keyword evidence="7" id="KW-0472">Membrane</keyword>
<feature type="domain" description="Cadherin" evidence="10">
    <location>
        <begin position="1"/>
        <end position="62"/>
    </location>
</feature>
<dbReference type="PROSITE" id="PS50268">
    <property type="entry name" value="CADHERIN_2"/>
    <property type="match status" value="1"/>
</dbReference>
<evidence type="ECO:0000256" key="8">
    <source>
        <dbReference type="ARBA" id="ARBA00023180"/>
    </source>
</evidence>
<gene>
    <name evidence="11" type="primary">Pcdhb1</name>
    <name evidence="11" type="ORF">MOTALB_R15402</name>
</gene>
<dbReference type="EMBL" id="VXBE01013257">
    <property type="protein sequence ID" value="NWS09522.1"/>
    <property type="molecule type" value="Genomic_DNA"/>
</dbReference>
<keyword evidence="2" id="KW-0812">Transmembrane</keyword>
<reference evidence="11 12" key="1">
    <citation type="submission" date="2019-09" db="EMBL/GenBank/DDBJ databases">
        <title>Bird 10,000 Genomes (B10K) Project - Family phase.</title>
        <authorList>
            <person name="Zhang G."/>
        </authorList>
    </citation>
    <scope>NUCLEOTIDE SEQUENCE [LARGE SCALE GENOMIC DNA]</scope>
    <source>
        <strain evidence="11">B10K-DU-001-75</strain>
        <tissue evidence="11">Muscle</tissue>
    </source>
</reference>
<dbReference type="SUPFAM" id="SSF49313">
    <property type="entry name" value="Cadherin-like"/>
    <property type="match status" value="1"/>
</dbReference>
<keyword evidence="4 9" id="KW-0106">Calcium</keyword>
<comment type="caution">
    <text evidence="11">The sequence shown here is derived from an EMBL/GenBank/DDBJ whole genome shotgun (WGS) entry which is preliminary data.</text>
</comment>
<dbReference type="GO" id="GO:0007156">
    <property type="term" value="P:homophilic cell adhesion via plasma membrane adhesion molecules"/>
    <property type="evidence" value="ECO:0007669"/>
    <property type="project" value="InterPro"/>
</dbReference>
<keyword evidence="6" id="KW-1133">Transmembrane helix</keyword>
<name>A0A7K5CMM5_MOTAL</name>
<dbReference type="SMART" id="SM00112">
    <property type="entry name" value="CA"/>
    <property type="match status" value="1"/>
</dbReference>
<keyword evidence="12" id="KW-1185">Reference proteome</keyword>
<organism evidence="11 12">
    <name type="scientific">Motacilla alba</name>
    <name type="common">White wagtail</name>
    <name type="synonym">Pied wagtail</name>
    <dbReference type="NCBI Taxonomy" id="45807"/>
    <lineage>
        <taxon>Eukaryota</taxon>
        <taxon>Metazoa</taxon>
        <taxon>Chordata</taxon>
        <taxon>Craniata</taxon>
        <taxon>Vertebrata</taxon>
        <taxon>Euteleostomi</taxon>
        <taxon>Archelosauria</taxon>
        <taxon>Archosauria</taxon>
        <taxon>Dinosauria</taxon>
        <taxon>Saurischia</taxon>
        <taxon>Theropoda</taxon>
        <taxon>Coelurosauria</taxon>
        <taxon>Aves</taxon>
        <taxon>Neognathae</taxon>
        <taxon>Neoaves</taxon>
        <taxon>Telluraves</taxon>
        <taxon>Australaves</taxon>
        <taxon>Passeriformes</taxon>
        <taxon>Passeroidea</taxon>
        <taxon>Motacillidae</taxon>
        <taxon>Motacilla</taxon>
    </lineage>
</organism>
<dbReference type="GO" id="GO:0005509">
    <property type="term" value="F:calcium ion binding"/>
    <property type="evidence" value="ECO:0007669"/>
    <property type="project" value="UniProtKB-UniRule"/>
</dbReference>
<evidence type="ECO:0000313" key="12">
    <source>
        <dbReference type="Proteomes" id="UP000532252"/>
    </source>
</evidence>
<evidence type="ECO:0000256" key="2">
    <source>
        <dbReference type="ARBA" id="ARBA00022692"/>
    </source>
</evidence>
<evidence type="ECO:0000256" key="5">
    <source>
        <dbReference type="ARBA" id="ARBA00022889"/>
    </source>
</evidence>
<dbReference type="Pfam" id="PF00028">
    <property type="entry name" value="Cadherin"/>
    <property type="match status" value="1"/>
</dbReference>
<protein>
    <submittedName>
        <fullName evidence="11">PCDB1 protein</fullName>
    </submittedName>
</protein>
<evidence type="ECO:0000256" key="4">
    <source>
        <dbReference type="ARBA" id="ARBA00022837"/>
    </source>
</evidence>
<keyword evidence="8" id="KW-0325">Glycoprotein</keyword>
<sequence>LSATDADTGTNAHITYGFGKMPAKVLQKFVLDAESGSITLQEAVDFEETSTYNLAVEAKDGGGLVAHSKVE</sequence>
<dbReference type="Gene3D" id="2.60.40.60">
    <property type="entry name" value="Cadherins"/>
    <property type="match status" value="1"/>
</dbReference>
<accession>A0A7K5CMM5</accession>
<dbReference type="AlphaFoldDB" id="A0A7K5CMM5"/>
<comment type="subcellular location">
    <subcellularLocation>
        <location evidence="1">Membrane</location>
        <topology evidence="1">Single-pass membrane protein</topology>
    </subcellularLocation>
</comment>
<dbReference type="Proteomes" id="UP000532252">
    <property type="component" value="Unassembled WGS sequence"/>
</dbReference>
<feature type="non-terminal residue" evidence="11">
    <location>
        <position position="1"/>
    </location>
</feature>
<evidence type="ECO:0000259" key="10">
    <source>
        <dbReference type="PROSITE" id="PS50268"/>
    </source>
</evidence>
<dbReference type="InterPro" id="IPR050174">
    <property type="entry name" value="Protocadherin/Cadherin-CA"/>
</dbReference>
<keyword evidence="5" id="KW-0130">Cell adhesion</keyword>
<evidence type="ECO:0000256" key="3">
    <source>
        <dbReference type="ARBA" id="ARBA00022737"/>
    </source>
</evidence>
<evidence type="ECO:0000256" key="7">
    <source>
        <dbReference type="ARBA" id="ARBA00023136"/>
    </source>
</evidence>
<dbReference type="InterPro" id="IPR015919">
    <property type="entry name" value="Cadherin-like_sf"/>
</dbReference>
<evidence type="ECO:0000256" key="9">
    <source>
        <dbReference type="PROSITE-ProRule" id="PRU00043"/>
    </source>
</evidence>
<dbReference type="CDD" id="cd11304">
    <property type="entry name" value="Cadherin_repeat"/>
    <property type="match status" value="1"/>
</dbReference>
<evidence type="ECO:0000256" key="6">
    <source>
        <dbReference type="ARBA" id="ARBA00022989"/>
    </source>
</evidence>
<dbReference type="FunFam" id="2.60.40.60:FF:000002">
    <property type="entry name" value="Protocadherin alpha 2"/>
    <property type="match status" value="1"/>
</dbReference>
<evidence type="ECO:0000256" key="1">
    <source>
        <dbReference type="ARBA" id="ARBA00004167"/>
    </source>
</evidence>
<dbReference type="PANTHER" id="PTHR24028">
    <property type="entry name" value="CADHERIN-87A"/>
    <property type="match status" value="1"/>
</dbReference>